<comment type="subcellular location">
    <subcellularLocation>
        <location evidence="1">Secreted</location>
    </subcellularLocation>
</comment>
<reference evidence="14" key="2">
    <citation type="submission" date="2015-06" db="EMBL/GenBank/DDBJ databases">
        <authorList>
            <person name="Hoefler B.C."/>
            <person name="Straight P.D."/>
        </authorList>
    </citation>
    <scope>NUCLEOTIDE SEQUENCE [LARGE SCALE GENOMIC DNA]</scope>
    <source>
        <strain evidence="14">Mm55</strain>
    </source>
</reference>
<gene>
    <name evidence="15" type="ORF">MMYC01_203145</name>
    <name evidence="14" type="ORF">MMYC01_205261</name>
</gene>
<dbReference type="SUPFAM" id="SSF55331">
    <property type="entry name" value="Tautomerase/MIF"/>
    <property type="match status" value="1"/>
</dbReference>
<dbReference type="Proteomes" id="UP000078237">
    <property type="component" value="Unassembled WGS sequence"/>
</dbReference>
<comment type="similarity">
    <text evidence="2">Belongs to the MIF family.</text>
</comment>
<comment type="catalytic activity">
    <reaction evidence="6">
        <text>3-phenylpyruvate = enol-phenylpyruvate</text>
        <dbReference type="Rhea" id="RHEA:17097"/>
        <dbReference type="ChEBI" id="CHEBI:16815"/>
        <dbReference type="ChEBI" id="CHEBI:18005"/>
        <dbReference type="EC" id="5.3.2.1"/>
    </reaction>
</comment>
<reference evidence="14 16" key="3">
    <citation type="submission" date="2016-01" db="EMBL/GenBank/DDBJ databases">
        <title>Madurella mycetomatis genome sequencing.</title>
        <authorList>
            <person name="Van De Sande W."/>
        </authorList>
    </citation>
    <scope>NUCLEOTIDE SEQUENCE [LARGE SCALE GENOMIC DNA]</scope>
    <source>
        <strain evidence="16">mm55</strain>
        <strain evidence="14">Mm55</strain>
    </source>
</reference>
<evidence type="ECO:0000256" key="1">
    <source>
        <dbReference type="ARBA" id="ARBA00004613"/>
    </source>
</evidence>
<dbReference type="VEuPathDB" id="FungiDB:MMYC01_205261"/>
<dbReference type="PANTHER" id="PTHR11954:SF6">
    <property type="entry name" value="MACROPHAGE MIGRATION INHIBITORY FACTOR"/>
    <property type="match status" value="1"/>
</dbReference>
<evidence type="ECO:0000256" key="4">
    <source>
        <dbReference type="ARBA" id="ARBA00022525"/>
    </source>
</evidence>
<dbReference type="EMBL" id="LCTW02000136">
    <property type="protein sequence ID" value="KXX78028.1"/>
    <property type="molecule type" value="Genomic_DNA"/>
</dbReference>
<sequence length="241" mass="25892">MAEVKTNVMISDEYTFITELSYHLSTRYQRPVSSIVVTLQHGACMFFAGSFDAAYVMSVVALPSQLLPTTNKRNAALIQKHMQEAIGVKPARGLLRFVPTMEENLACNGKTTAGEIDELEKSFYGEDTSGRVVGEADGGPGTMLRAMKSMKKRDVKVSAAGIPTPESTPSGSADEGLPPVPRSPVLSPEAATCAEDESASVSSPQRRTARRKKSFVTNIFSLSGGKPLAYRSSLPAISDER</sequence>
<dbReference type="InterPro" id="IPR001398">
    <property type="entry name" value="Macrophage_inhib_fac"/>
</dbReference>
<dbReference type="STRING" id="100816.A0A175W2Q2"/>
<evidence type="ECO:0000256" key="12">
    <source>
        <dbReference type="ARBA" id="ARBA00042730"/>
    </source>
</evidence>
<dbReference type="OrthoDB" id="255819at2759"/>
<keyword evidence="5" id="KW-0413">Isomerase</keyword>
<proteinExistence type="inferred from homology"/>
<dbReference type="EC" id="5.3.2.1" evidence="9"/>
<evidence type="ECO:0000256" key="2">
    <source>
        <dbReference type="ARBA" id="ARBA00005851"/>
    </source>
</evidence>
<evidence type="ECO:0000313" key="14">
    <source>
        <dbReference type="EMBL" id="KXX78028.1"/>
    </source>
</evidence>
<organism evidence="14 16">
    <name type="scientific">Madurella mycetomatis</name>
    <dbReference type="NCBI Taxonomy" id="100816"/>
    <lineage>
        <taxon>Eukaryota</taxon>
        <taxon>Fungi</taxon>
        <taxon>Dikarya</taxon>
        <taxon>Ascomycota</taxon>
        <taxon>Pezizomycotina</taxon>
        <taxon>Sordariomycetes</taxon>
        <taxon>Sordariomycetidae</taxon>
        <taxon>Sordariales</taxon>
        <taxon>Sordariales incertae sedis</taxon>
        <taxon>Madurella</taxon>
    </lineage>
</organism>
<keyword evidence="3" id="KW-0202">Cytokine</keyword>
<dbReference type="VEuPathDB" id="FungiDB:MMYC01_203145"/>
<dbReference type="Pfam" id="PF01187">
    <property type="entry name" value="MIF"/>
    <property type="match status" value="1"/>
</dbReference>
<evidence type="ECO:0000256" key="3">
    <source>
        <dbReference type="ARBA" id="ARBA00022514"/>
    </source>
</evidence>
<reference evidence="16" key="1">
    <citation type="submission" date="2015-06" db="EMBL/GenBank/DDBJ databases">
        <authorList>
            <person name="van de Sande W.W.J."/>
        </authorList>
    </citation>
    <scope>NUCLEOTIDE SEQUENCE [LARGE SCALE GENOMIC DNA]</scope>
    <source>
        <strain evidence="16">mm55</strain>
    </source>
</reference>
<dbReference type="GO" id="GO:0005576">
    <property type="term" value="C:extracellular region"/>
    <property type="evidence" value="ECO:0007669"/>
    <property type="project" value="UniProtKB-SubCell"/>
</dbReference>
<comment type="catalytic activity">
    <reaction evidence="7">
        <text>L-dopachrome = 5,6-dihydroxyindole-2-carboxylate</text>
        <dbReference type="Rhea" id="RHEA:13041"/>
        <dbReference type="ChEBI" id="CHEBI:16875"/>
        <dbReference type="ChEBI" id="CHEBI:57509"/>
        <dbReference type="EC" id="5.3.3.12"/>
    </reaction>
</comment>
<evidence type="ECO:0000313" key="15">
    <source>
        <dbReference type="EMBL" id="KXX79516.1"/>
    </source>
</evidence>
<evidence type="ECO:0000313" key="16">
    <source>
        <dbReference type="Proteomes" id="UP000078237"/>
    </source>
</evidence>
<dbReference type="GO" id="GO:0050178">
    <property type="term" value="F:phenylpyruvate tautomerase activity"/>
    <property type="evidence" value="ECO:0007669"/>
    <property type="project" value="UniProtKB-EC"/>
</dbReference>
<evidence type="ECO:0000256" key="6">
    <source>
        <dbReference type="ARBA" id="ARBA00036735"/>
    </source>
</evidence>
<evidence type="ECO:0000256" key="7">
    <source>
        <dbReference type="ARBA" id="ARBA00036823"/>
    </source>
</evidence>
<dbReference type="EMBL" id="LCTW02000084">
    <property type="protein sequence ID" value="KXX79516.1"/>
    <property type="molecule type" value="Genomic_DNA"/>
</dbReference>
<dbReference type="PANTHER" id="PTHR11954">
    <property type="entry name" value="D-DOPACHROME DECARBOXYLASE"/>
    <property type="match status" value="1"/>
</dbReference>
<dbReference type="AlphaFoldDB" id="A0A175W2Q2"/>
<evidence type="ECO:0000256" key="11">
    <source>
        <dbReference type="ARBA" id="ARBA00041912"/>
    </source>
</evidence>
<feature type="region of interest" description="Disordered" evidence="13">
    <location>
        <begin position="156"/>
        <end position="212"/>
    </location>
</feature>
<evidence type="ECO:0000256" key="13">
    <source>
        <dbReference type="SAM" id="MobiDB-lite"/>
    </source>
</evidence>
<evidence type="ECO:0000256" key="10">
    <source>
        <dbReference type="ARBA" id="ARBA00041631"/>
    </source>
</evidence>
<keyword evidence="4" id="KW-0964">Secreted</keyword>
<evidence type="ECO:0000256" key="8">
    <source>
        <dbReference type="ARBA" id="ARBA00038932"/>
    </source>
</evidence>
<protein>
    <recommendedName>
        <fullName evidence="12">L-dopachrome isomerase</fullName>
        <ecNumber evidence="9">5.3.2.1</ecNumber>
        <ecNumber evidence="8">5.3.3.12</ecNumber>
    </recommendedName>
    <alternativeName>
        <fullName evidence="10">L-dopachrome tautomerase</fullName>
    </alternativeName>
    <alternativeName>
        <fullName evidence="11">Phenylpyruvate tautomerase</fullName>
    </alternativeName>
</protein>
<keyword evidence="16" id="KW-1185">Reference proteome</keyword>
<evidence type="ECO:0000256" key="9">
    <source>
        <dbReference type="ARBA" id="ARBA00039086"/>
    </source>
</evidence>
<dbReference type="InterPro" id="IPR014347">
    <property type="entry name" value="Tautomerase/MIF_sf"/>
</dbReference>
<accession>A0A175W2Q2</accession>
<name>A0A175W2Q2_9PEZI</name>
<dbReference type="Gene3D" id="3.30.429.10">
    <property type="entry name" value="Macrophage Migration Inhibitory Factor"/>
    <property type="match status" value="1"/>
</dbReference>
<evidence type="ECO:0000256" key="5">
    <source>
        <dbReference type="ARBA" id="ARBA00023235"/>
    </source>
</evidence>
<dbReference type="EC" id="5.3.3.12" evidence="8"/>
<comment type="caution">
    <text evidence="14">The sequence shown here is derived from an EMBL/GenBank/DDBJ whole genome shotgun (WGS) entry which is preliminary data.</text>
</comment>
<dbReference type="GO" id="GO:0004167">
    <property type="term" value="F:dopachrome isomerase activity"/>
    <property type="evidence" value="ECO:0007669"/>
    <property type="project" value="UniProtKB-EC"/>
</dbReference>